<gene>
    <name evidence="2" type="ORF">CLV67_1418</name>
</gene>
<accession>A0A2T0JKS3</accession>
<dbReference type="EMBL" id="PVMZ01000041">
    <property type="protein sequence ID" value="PRX08193.1"/>
    <property type="molecule type" value="Genomic_DNA"/>
</dbReference>
<dbReference type="AlphaFoldDB" id="A0A2T0JKS3"/>
<dbReference type="InterPro" id="IPR027273">
    <property type="entry name" value="Neocarzinostatin-like"/>
</dbReference>
<evidence type="ECO:0000313" key="3">
    <source>
        <dbReference type="Proteomes" id="UP000239415"/>
    </source>
</evidence>
<dbReference type="RefSeq" id="WP_106330848.1">
    <property type="nucleotide sequence ID" value="NZ_BOMO01000191.1"/>
</dbReference>
<dbReference type="OrthoDB" id="4451361at2"/>
<proteinExistence type="predicted"/>
<comment type="caution">
    <text evidence="2">The sequence shown here is derived from an EMBL/GenBank/DDBJ whole genome shotgun (WGS) entry which is preliminary data.</text>
</comment>
<keyword evidence="1" id="KW-0732">Signal</keyword>
<protein>
    <recommendedName>
        <fullName evidence="4">IPT/TIG domain-containing protein</fullName>
    </recommendedName>
</protein>
<reference evidence="2 3" key="1">
    <citation type="submission" date="2018-03" db="EMBL/GenBank/DDBJ databases">
        <title>Genomic Encyclopedia of Archaeal and Bacterial Type Strains, Phase II (KMG-II): from individual species to whole genera.</title>
        <authorList>
            <person name="Goeker M."/>
        </authorList>
    </citation>
    <scope>NUCLEOTIDE SEQUENCE [LARGE SCALE GENOMIC DNA]</scope>
    <source>
        <strain evidence="2 3">DSM 43146</strain>
    </source>
</reference>
<keyword evidence="3" id="KW-1185">Reference proteome</keyword>
<evidence type="ECO:0008006" key="4">
    <source>
        <dbReference type="Google" id="ProtNLM"/>
    </source>
</evidence>
<name>A0A2T0JKS3_9ACTN</name>
<dbReference type="Proteomes" id="UP000239415">
    <property type="component" value="Unassembled WGS sequence"/>
</dbReference>
<dbReference type="Gene3D" id="2.60.40.230">
    <property type="entry name" value="Neocarzinostatin-like"/>
    <property type="match status" value="1"/>
</dbReference>
<organism evidence="2 3">
    <name type="scientific">Actinoplanes italicus</name>
    <dbReference type="NCBI Taxonomy" id="113567"/>
    <lineage>
        <taxon>Bacteria</taxon>
        <taxon>Bacillati</taxon>
        <taxon>Actinomycetota</taxon>
        <taxon>Actinomycetes</taxon>
        <taxon>Micromonosporales</taxon>
        <taxon>Micromonosporaceae</taxon>
        <taxon>Actinoplanes</taxon>
    </lineage>
</organism>
<feature type="signal peptide" evidence="1">
    <location>
        <begin position="1"/>
        <end position="26"/>
    </location>
</feature>
<evidence type="ECO:0000313" key="2">
    <source>
        <dbReference type="EMBL" id="PRX08193.1"/>
    </source>
</evidence>
<feature type="chain" id="PRO_5015723588" description="IPT/TIG domain-containing protein" evidence="1">
    <location>
        <begin position="27"/>
        <end position="548"/>
    </location>
</feature>
<dbReference type="SUPFAM" id="SSF49319">
    <property type="entry name" value="Actinoxanthin-like"/>
    <property type="match status" value="1"/>
</dbReference>
<sequence>MKPTVRKVLIAAAAALAGVIVVQAPAAAYGPTANSLGCRIYFSDAGTGSSPSTWADTFTLTQTPASPKPGQTVTVSLTAAEGSTNGPVPLTAGSVPVAVTVGISGSQTGTVTLNQANYPSGAVAAAAKLGGFTATGTFVAGAAGSVGLTVKQVKFANTTASTYCSAAGDRDHKAAPADTTIVQAVSVFDGGATITSITGQTGVTAARAGNTINFSVTGLAPDASLTASLKDASGGGTGDGSGTGTTGANGAGTGSIAVPAGAVTGDRSVAVTDGANTVLASITILGTPAITITPAGGGAGTAVTVKGTGFNPGSTVSVGGYKALTGAPPPPATSDAAVTATATATGGITASFTVNDPATAWIGASSGQLFALAAWTASADSCVAATGSVDGECDLTYELSQTVTGGSLAMARGAGSSSIAFDGVTINGAAQTATADLPVINVTDYRGSTFGWDLTAEVTDFAGVPGGTIPADALTWTPACAAHAGATNLVTAAPGTAGEKVNAGTLCKGPESTAGTGGSFDASAELALTVPGLQLAGTYTATLTLTLS</sequence>
<evidence type="ECO:0000256" key="1">
    <source>
        <dbReference type="SAM" id="SignalP"/>
    </source>
</evidence>